<proteinExistence type="predicted"/>
<dbReference type="InterPro" id="IPR000182">
    <property type="entry name" value="GNAT_dom"/>
</dbReference>
<keyword evidence="3" id="KW-1185">Reference proteome</keyword>
<dbReference type="AlphaFoldDB" id="A0A840CBR2"/>
<dbReference type="Gene3D" id="3.40.630.30">
    <property type="match status" value="1"/>
</dbReference>
<organism evidence="2 3">
    <name type="scientific">Actibacterium naphthalenivorans</name>
    <dbReference type="NCBI Taxonomy" id="1614693"/>
    <lineage>
        <taxon>Bacteria</taxon>
        <taxon>Pseudomonadati</taxon>
        <taxon>Pseudomonadota</taxon>
        <taxon>Alphaproteobacteria</taxon>
        <taxon>Rhodobacterales</taxon>
        <taxon>Roseobacteraceae</taxon>
        <taxon>Actibacterium</taxon>
    </lineage>
</organism>
<dbReference type="RefSeq" id="WP_054539664.1">
    <property type="nucleotide sequence ID" value="NZ_JACIEQ010000005.1"/>
</dbReference>
<dbReference type="EMBL" id="JACIEQ010000005">
    <property type="protein sequence ID" value="MBB4023504.1"/>
    <property type="molecule type" value="Genomic_DNA"/>
</dbReference>
<dbReference type="PANTHER" id="PTHR43792:SF1">
    <property type="entry name" value="N-ACETYLTRANSFERASE DOMAIN-CONTAINING PROTEIN"/>
    <property type="match status" value="1"/>
</dbReference>
<name>A0A840CBR2_9RHOB</name>
<dbReference type="PANTHER" id="PTHR43792">
    <property type="entry name" value="GNAT FAMILY, PUTATIVE (AFU_ORTHOLOGUE AFUA_3G00765)-RELATED-RELATED"/>
    <property type="match status" value="1"/>
</dbReference>
<keyword evidence="2" id="KW-0808">Transferase</keyword>
<evidence type="ECO:0000313" key="3">
    <source>
        <dbReference type="Proteomes" id="UP000585681"/>
    </source>
</evidence>
<protein>
    <submittedName>
        <fullName evidence="2">RimJ/RimL family protein N-acetyltransferase</fullName>
    </submittedName>
</protein>
<comment type="caution">
    <text evidence="2">The sequence shown here is derived from an EMBL/GenBank/DDBJ whole genome shotgun (WGS) entry which is preliminary data.</text>
</comment>
<gene>
    <name evidence="2" type="ORF">GGR17_003333</name>
</gene>
<dbReference type="InterPro" id="IPR016181">
    <property type="entry name" value="Acyl_CoA_acyltransferase"/>
</dbReference>
<evidence type="ECO:0000259" key="1">
    <source>
        <dbReference type="Pfam" id="PF13302"/>
    </source>
</evidence>
<dbReference type="InterPro" id="IPR051531">
    <property type="entry name" value="N-acetyltransferase"/>
</dbReference>
<dbReference type="Pfam" id="PF13302">
    <property type="entry name" value="Acetyltransf_3"/>
    <property type="match status" value="1"/>
</dbReference>
<dbReference type="GO" id="GO:0016747">
    <property type="term" value="F:acyltransferase activity, transferring groups other than amino-acyl groups"/>
    <property type="evidence" value="ECO:0007669"/>
    <property type="project" value="InterPro"/>
</dbReference>
<evidence type="ECO:0000313" key="2">
    <source>
        <dbReference type="EMBL" id="MBB4023504.1"/>
    </source>
</evidence>
<accession>A0A840CBR2</accession>
<dbReference type="SUPFAM" id="SSF55729">
    <property type="entry name" value="Acyl-CoA N-acyltransferases (Nat)"/>
    <property type="match status" value="1"/>
</dbReference>
<reference evidence="2" key="1">
    <citation type="submission" date="2020-08" db="EMBL/GenBank/DDBJ databases">
        <title>Genomic Encyclopedia of Type Strains, Phase IV (KMG-IV): sequencing the most valuable type-strain genomes for metagenomic binning, comparative biology and taxonomic classification.</title>
        <authorList>
            <person name="Goeker M."/>
        </authorList>
    </citation>
    <scope>NUCLEOTIDE SEQUENCE [LARGE SCALE GENOMIC DNA]</scope>
    <source>
        <strain evidence="2">DSM 105040</strain>
    </source>
</reference>
<dbReference type="Proteomes" id="UP000585681">
    <property type="component" value="Unassembled WGS sequence"/>
</dbReference>
<sequence>MTAPILHTKRLTLRMPILADFEYRAAFYASDRSVWEDGPMPRAQAWRVWASEVAQWPLMGFGPFSLEDRQSRQYLGEVGVYRPEGFPEPELGWFVLPEAEGRGYAAEAARAVMGWVRKTFGWDHLVSYIAPGNLRSIALALRIGGRKVTDRPGTADDDVVILHDLRGIA</sequence>
<feature type="domain" description="N-acetyltransferase" evidence="1">
    <location>
        <begin position="10"/>
        <end position="145"/>
    </location>
</feature>